<organism evidence="1">
    <name type="scientific">Vecturithrix granuli</name>
    <dbReference type="NCBI Taxonomy" id="1499967"/>
    <lineage>
        <taxon>Bacteria</taxon>
        <taxon>Candidatus Moduliflexota</taxon>
        <taxon>Candidatus Vecturitrichia</taxon>
        <taxon>Candidatus Vecturitrichales</taxon>
        <taxon>Candidatus Vecturitrichaceae</taxon>
        <taxon>Candidatus Vecturithrix</taxon>
    </lineage>
</organism>
<dbReference type="HOGENOM" id="CLU_2010756_0_0_0"/>
<proteinExistence type="predicted"/>
<evidence type="ECO:0000313" key="2">
    <source>
        <dbReference type="Proteomes" id="UP000030661"/>
    </source>
</evidence>
<dbReference type="STRING" id="1499967.U27_03585"/>
<accession>A0A081BWB7</accession>
<evidence type="ECO:0000313" key="1">
    <source>
        <dbReference type="EMBL" id="GAK56622.1"/>
    </source>
</evidence>
<dbReference type="AlphaFoldDB" id="A0A081BWB7"/>
<sequence length="123" mass="13568">MTHASRCGQECDEVVAAADARNIFQEIEYYRLGEAILWEAKSHLALRHFPETRASLAAANAIFTRQQQPHHAAEAKLVAGQLLLAETGDTAQALILFNEAKATFAESGLKRLEKEAERLITPP</sequence>
<dbReference type="Proteomes" id="UP000030661">
    <property type="component" value="Unassembled WGS sequence"/>
</dbReference>
<evidence type="ECO:0008006" key="3">
    <source>
        <dbReference type="Google" id="ProtNLM"/>
    </source>
</evidence>
<protein>
    <recommendedName>
        <fullName evidence="3">MalT-like TPR region domain-containing protein</fullName>
    </recommendedName>
</protein>
<dbReference type="EMBL" id="DF820465">
    <property type="protein sequence ID" value="GAK56622.1"/>
    <property type="molecule type" value="Genomic_DNA"/>
</dbReference>
<reference evidence="1" key="1">
    <citation type="journal article" date="2015" name="PeerJ">
        <title>First genomic representation of candidate bacterial phylum KSB3 points to enhanced environmental sensing as a trigger of wastewater bulking.</title>
        <authorList>
            <person name="Sekiguchi Y."/>
            <person name="Ohashi A."/>
            <person name="Parks D.H."/>
            <person name="Yamauchi T."/>
            <person name="Tyson G.W."/>
            <person name="Hugenholtz P."/>
        </authorList>
    </citation>
    <scope>NUCLEOTIDE SEQUENCE [LARGE SCALE GENOMIC DNA]</scope>
</reference>
<name>A0A081BWB7_VECG1</name>
<keyword evidence="2" id="KW-1185">Reference proteome</keyword>
<gene>
    <name evidence="1" type="ORF">U27_03585</name>
</gene>